<sequence length="223" mass="24766">MLCSNLLKESDDDDVIVSPQVDVISPELVSDDDDKQLCRQLNLLHDDVVATWEVELSDGVYRIEFAHGTTSGKRVVYINGQEVIRKDWMFKLVGKEAFTVGGANTKANITIEAVGGFTYEYTLQVGGRSLQKFTDQRAQTTKTWLLSVDGEECRVVLEKDTMDVWCNGQKMDTTGEFVDDGTETSFTLREHECCIKATGGSRKKSGIAHHLLLDGERIAAASH</sequence>
<gene>
    <name evidence="1" type="ORF">JOB18_035578</name>
</gene>
<dbReference type="Pfam" id="PF06905">
    <property type="entry name" value="FAIM1"/>
    <property type="match status" value="1"/>
</dbReference>
<dbReference type="PANTHER" id="PTHR13088">
    <property type="entry name" value="FAS APOPTOTIC INHIBITORY MOLECULE FAIM"/>
    <property type="match status" value="1"/>
</dbReference>
<comment type="caution">
    <text evidence="1">The sequence shown here is derived from an EMBL/GenBank/DDBJ whole genome shotgun (WGS) entry which is preliminary data.</text>
</comment>
<dbReference type="EMBL" id="JAGKHQ010000012">
    <property type="protein sequence ID" value="KAG7503303.1"/>
    <property type="molecule type" value="Genomic_DNA"/>
</dbReference>
<dbReference type="InterPro" id="IPR010695">
    <property type="entry name" value="FAIM1"/>
</dbReference>
<reference evidence="1 2" key="1">
    <citation type="journal article" date="2021" name="Sci. Rep.">
        <title>Chromosome anchoring in Senegalese sole (Solea senegalensis) reveals sex-associated markers and genome rearrangements in flatfish.</title>
        <authorList>
            <person name="Guerrero-Cozar I."/>
            <person name="Gomez-Garrido J."/>
            <person name="Berbel C."/>
            <person name="Martinez-Blanch J.F."/>
            <person name="Alioto T."/>
            <person name="Claros M.G."/>
            <person name="Gagnaire P.A."/>
            <person name="Manchado M."/>
        </authorList>
    </citation>
    <scope>NUCLEOTIDE SEQUENCE [LARGE SCALE GENOMIC DNA]</scope>
    <source>
        <strain evidence="1">Sse05_10M</strain>
    </source>
</reference>
<name>A0AAV6RD84_SOLSE</name>
<keyword evidence="2" id="KW-1185">Reference proteome</keyword>
<protein>
    <submittedName>
        <fullName evidence="1">Fas apoptotic inhibitory molecule 1-like</fullName>
    </submittedName>
</protein>
<evidence type="ECO:0000313" key="2">
    <source>
        <dbReference type="Proteomes" id="UP000693946"/>
    </source>
</evidence>
<organism evidence="1 2">
    <name type="scientific">Solea senegalensis</name>
    <name type="common">Senegalese sole</name>
    <dbReference type="NCBI Taxonomy" id="28829"/>
    <lineage>
        <taxon>Eukaryota</taxon>
        <taxon>Metazoa</taxon>
        <taxon>Chordata</taxon>
        <taxon>Craniata</taxon>
        <taxon>Vertebrata</taxon>
        <taxon>Euteleostomi</taxon>
        <taxon>Actinopterygii</taxon>
        <taxon>Neopterygii</taxon>
        <taxon>Teleostei</taxon>
        <taxon>Neoteleostei</taxon>
        <taxon>Acanthomorphata</taxon>
        <taxon>Carangaria</taxon>
        <taxon>Pleuronectiformes</taxon>
        <taxon>Pleuronectoidei</taxon>
        <taxon>Soleidae</taxon>
        <taxon>Solea</taxon>
    </lineage>
</organism>
<dbReference type="FunFam" id="2.40.128.180:FF:000001">
    <property type="entry name" value="Fas apoptotic inhibitory molecule 1"/>
    <property type="match status" value="1"/>
</dbReference>
<dbReference type="PANTHER" id="PTHR13088:SF3">
    <property type="entry name" value="FAS APOPTOTIC INHIBITORY MOLECULE 1"/>
    <property type="match status" value="1"/>
</dbReference>
<proteinExistence type="predicted"/>
<dbReference type="GO" id="GO:1902042">
    <property type="term" value="P:negative regulation of extrinsic apoptotic signaling pathway via death domain receptors"/>
    <property type="evidence" value="ECO:0007669"/>
    <property type="project" value="TreeGrafter"/>
</dbReference>
<accession>A0AAV6RD84</accession>
<dbReference type="AlphaFoldDB" id="A0AAV6RD84"/>
<evidence type="ECO:0000313" key="1">
    <source>
        <dbReference type="EMBL" id="KAG7503303.1"/>
    </source>
</evidence>
<dbReference type="Proteomes" id="UP000693946">
    <property type="component" value="Linkage Group LG2"/>
</dbReference>